<name>A0A3P3Y968_PLABS</name>
<keyword evidence="7" id="KW-0325">Glycoprotein</keyword>
<keyword evidence="10" id="KW-0496">Mitochondrion</keyword>
<evidence type="ECO:0000256" key="8">
    <source>
        <dbReference type="SAM" id="Phobius"/>
    </source>
</evidence>
<evidence type="ECO:0000256" key="3">
    <source>
        <dbReference type="ARBA" id="ARBA00022692"/>
    </source>
</evidence>
<geneLocation type="mitochondrion" evidence="10"/>
<sequence length="724" mass="78915">MRTLDERGIDRRDPVRISGRRRANHERSATHCAAPQSIRRRDGLLHCSGPTLARHVRRTGQPGSVAPGPGVTCRAAKIDLEKVAVVGPRRTAIRECDATSGLMAVMGRRRAVAWGVAIVALLLAIAAGRKPNMYDLPTKLCEWDDIGLSGYMSTGSRVVAFGDFNSDKNLDLFVVTGDLQHVNVFIWNAAMYRFDLQSSLSISIVDDKSVSGTITSVVPGDFNYDGHLDVLVQGRYSTDKSYWAKIFTGSISDMTFTEMPQTLKSDEELLVFDYNGDMQLDLFGFAGGVRTVWVNDGKGDFVSRTNISEMIGKANGANPNGRAHASVDLNGDCFADLVVATVDGSGTPVLEVYVWNNGARKFQYSQSVVLAPTSGPVTFADADVDGNIDIIYTMNNGADIATHYNVQMGLCESSSATNCRSSDNLCVADPGFSFVSYDHRSKGNVAVSSLNERALSNARIHVGDINADGVPELLITLASGVVSMFGTSAGSRNGFAPVADPRIQQPIQSIQNAVLGTFFDVNEDGIMDVMVMDQSTAPVKFFINNLNEDTFFFKTLVSNGVCPEWCDDSRWPERFPSPKPYGVSQPGTVVKFIVTDTGGVNRIRCGGQLYQSSYQSLQLPYAFIGLGRTFSYIVQFSVGISAGYIGTWSTMIPNSQLVVFPSPASDPGRWVVELFLLPSSNFLWVFISVLVTSIALAAAIVIMHWRHLKADMLEQRKAEHFFTF</sequence>
<feature type="domain" description="T-cell immunomodulatory protein TIP C2" evidence="9">
    <location>
        <begin position="580"/>
        <end position="675"/>
    </location>
</feature>
<comment type="similarity">
    <text evidence="2">Belongs to the TIP family.</text>
</comment>
<evidence type="ECO:0000313" key="11">
    <source>
        <dbReference type="Proteomes" id="UP000290189"/>
    </source>
</evidence>
<dbReference type="GO" id="GO:0005886">
    <property type="term" value="C:plasma membrane"/>
    <property type="evidence" value="ECO:0007669"/>
    <property type="project" value="TreeGrafter"/>
</dbReference>
<dbReference type="InterPro" id="IPR013517">
    <property type="entry name" value="FG-GAP"/>
</dbReference>
<dbReference type="Pfam" id="PF13517">
    <property type="entry name" value="FG-GAP_3"/>
    <property type="match status" value="2"/>
</dbReference>
<dbReference type="SUPFAM" id="SSF69318">
    <property type="entry name" value="Integrin alpha N-terminal domain"/>
    <property type="match status" value="1"/>
</dbReference>
<dbReference type="Pfam" id="PF23122">
    <property type="entry name" value="C2_ITFG1"/>
    <property type="match status" value="1"/>
</dbReference>
<dbReference type="AlphaFoldDB" id="A0A3P3Y968"/>
<dbReference type="PANTHER" id="PTHR13412">
    <property type="entry name" value="T-CELL IMMUNOMODULATORY PROTEIN HOMOLOG"/>
    <property type="match status" value="1"/>
</dbReference>
<keyword evidence="5 8" id="KW-1133">Transmembrane helix</keyword>
<feature type="transmembrane region" description="Helical" evidence="8">
    <location>
        <begin position="111"/>
        <end position="128"/>
    </location>
</feature>
<evidence type="ECO:0000256" key="6">
    <source>
        <dbReference type="ARBA" id="ARBA00023136"/>
    </source>
</evidence>
<evidence type="ECO:0000256" key="2">
    <source>
        <dbReference type="ARBA" id="ARBA00006496"/>
    </source>
</evidence>
<reference evidence="10 11" key="1">
    <citation type="submission" date="2018-03" db="EMBL/GenBank/DDBJ databases">
        <authorList>
            <person name="Fogelqvist J."/>
        </authorList>
    </citation>
    <scope>NUCLEOTIDE SEQUENCE [LARGE SCALE GENOMIC DNA]</scope>
</reference>
<dbReference type="InterPro" id="IPR028994">
    <property type="entry name" value="Integrin_alpha_N"/>
</dbReference>
<evidence type="ECO:0000256" key="1">
    <source>
        <dbReference type="ARBA" id="ARBA00004479"/>
    </source>
</evidence>
<feature type="transmembrane region" description="Helical" evidence="8">
    <location>
        <begin position="682"/>
        <end position="705"/>
    </location>
</feature>
<evidence type="ECO:0000313" key="10">
    <source>
        <dbReference type="EMBL" id="SPQ96713.1"/>
    </source>
</evidence>
<keyword evidence="4" id="KW-0732">Signal</keyword>
<evidence type="ECO:0000256" key="4">
    <source>
        <dbReference type="ARBA" id="ARBA00022729"/>
    </source>
</evidence>
<evidence type="ECO:0000259" key="9">
    <source>
        <dbReference type="Pfam" id="PF23122"/>
    </source>
</evidence>
<dbReference type="EMBL" id="OVEO01000006">
    <property type="protein sequence ID" value="SPQ96713.1"/>
    <property type="molecule type" value="Genomic_DNA"/>
</dbReference>
<gene>
    <name evidence="10" type="ORF">PLBR_LOCUS3928</name>
</gene>
<evidence type="ECO:0000256" key="7">
    <source>
        <dbReference type="ARBA" id="ARBA00023180"/>
    </source>
</evidence>
<organism evidence="10 11">
    <name type="scientific">Plasmodiophora brassicae</name>
    <name type="common">Clubroot disease agent</name>
    <dbReference type="NCBI Taxonomy" id="37360"/>
    <lineage>
        <taxon>Eukaryota</taxon>
        <taxon>Sar</taxon>
        <taxon>Rhizaria</taxon>
        <taxon>Endomyxa</taxon>
        <taxon>Phytomyxea</taxon>
        <taxon>Plasmodiophorida</taxon>
        <taxon>Plasmodiophoridae</taxon>
        <taxon>Plasmodiophora</taxon>
    </lineage>
</organism>
<dbReference type="InterPro" id="IPR024881">
    <property type="entry name" value="Tip"/>
</dbReference>
<accession>A0A3P3Y968</accession>
<protein>
    <recommendedName>
        <fullName evidence="9">T-cell immunomodulatory protein TIP C2 domain-containing protein</fullName>
    </recommendedName>
</protein>
<dbReference type="Gene3D" id="2.130.10.130">
    <property type="entry name" value="Integrin alpha, N-terminal"/>
    <property type="match status" value="1"/>
</dbReference>
<keyword evidence="3 8" id="KW-0812">Transmembrane</keyword>
<comment type="subcellular location">
    <subcellularLocation>
        <location evidence="1">Membrane</location>
        <topology evidence="1">Single-pass type I membrane protein</topology>
    </subcellularLocation>
</comment>
<dbReference type="InterPro" id="IPR057089">
    <property type="entry name" value="C2_TIP"/>
</dbReference>
<dbReference type="Proteomes" id="UP000290189">
    <property type="component" value="Unassembled WGS sequence"/>
</dbReference>
<keyword evidence="6 8" id="KW-0472">Membrane</keyword>
<dbReference type="PANTHER" id="PTHR13412:SF0">
    <property type="entry name" value="T-CELL IMMUNOMODULATORY PROTEIN"/>
    <property type="match status" value="1"/>
</dbReference>
<evidence type="ECO:0000256" key="5">
    <source>
        <dbReference type="ARBA" id="ARBA00022989"/>
    </source>
</evidence>
<proteinExistence type="inferred from homology"/>